<dbReference type="GO" id="GO:0008233">
    <property type="term" value="F:peptidase activity"/>
    <property type="evidence" value="ECO:0007669"/>
    <property type="project" value="UniProtKB-KW"/>
</dbReference>
<dbReference type="RefSeq" id="WP_377069890.1">
    <property type="nucleotide sequence ID" value="NZ_JBHMEC010000017.1"/>
</dbReference>
<dbReference type="GO" id="GO:0006508">
    <property type="term" value="P:proteolysis"/>
    <property type="evidence" value="ECO:0007669"/>
    <property type="project" value="UniProtKB-KW"/>
</dbReference>
<proteinExistence type="predicted"/>
<dbReference type="Gene3D" id="2.40.10.120">
    <property type="match status" value="1"/>
</dbReference>
<accession>A0ABV5I0Y8</accession>
<keyword evidence="2" id="KW-0732">Signal</keyword>
<feature type="chain" id="PRO_5045494373" evidence="2">
    <location>
        <begin position="21"/>
        <end position="582"/>
    </location>
</feature>
<sequence>MRFIPVLVLLLFLVPPAALSQSRFGDGAQVWVQIEAQPTLAEARASARFYARDLPDVNGFSVGRGWYGIALGPYREDEAERVLEVYTREGVIAPDSYIAASSDYGQRFWPPGDTTAPAGSAAPAAPVSEAPPQAADPAPRPEPQETLREARASESRLGRAARAELQVALQWAGFYDGAIDAAFGPATRAAMAGWQRQNGAEPTGVMTTRQRAALIGQYNAVLEDLGLETVRDTKAGIEIDLPLAVVEFDRHEAPFAHYRASGGFPAQVLLISQPGDRTTMTALYDIMQTLEIVPEAGPRTLDRDGFALTGKGPEIVSHTRVWLRDREIKGFTLVWPAGDEARRTRLLEEMEDSFAPLPGTLEAIAAPTAGHRVNLVSGLDVRRPDRARSGFFVDAGGAVLTTAEAVRGCGRITINETADADIAHLDTAMGVAVLRPREMLAPAVVAGFRDDLPAVLSRVAVAGYSYEGLLGAPTVTFGQLAALEGLAGEPYLKRLALSARAGDAGGPVLDGGGAVVGMLVPDATDGRNLPEGVSFAATNGALRAVLEAGDVTPRTAPAGGDLSGEALTDRAEAMTVLVGCWE</sequence>
<organism evidence="4 5">
    <name type="scientific">Roseovarius ramblicola</name>
    <dbReference type="NCBI Taxonomy" id="2022336"/>
    <lineage>
        <taxon>Bacteria</taxon>
        <taxon>Pseudomonadati</taxon>
        <taxon>Pseudomonadota</taxon>
        <taxon>Alphaproteobacteria</taxon>
        <taxon>Rhodobacterales</taxon>
        <taxon>Roseobacteraceae</taxon>
        <taxon>Roseovarius</taxon>
    </lineage>
</organism>
<name>A0ABV5I0Y8_9RHOB</name>
<evidence type="ECO:0000259" key="3">
    <source>
        <dbReference type="Pfam" id="PF01471"/>
    </source>
</evidence>
<evidence type="ECO:0000313" key="5">
    <source>
        <dbReference type="Proteomes" id="UP001589670"/>
    </source>
</evidence>
<feature type="signal peptide" evidence="2">
    <location>
        <begin position="1"/>
        <end position="20"/>
    </location>
</feature>
<dbReference type="EMBL" id="JBHMEC010000017">
    <property type="protein sequence ID" value="MFB9150349.1"/>
    <property type="molecule type" value="Genomic_DNA"/>
</dbReference>
<dbReference type="InterPro" id="IPR002477">
    <property type="entry name" value="Peptidoglycan-bd-like"/>
</dbReference>
<evidence type="ECO:0000256" key="2">
    <source>
        <dbReference type="SAM" id="SignalP"/>
    </source>
</evidence>
<evidence type="ECO:0000256" key="1">
    <source>
        <dbReference type="SAM" id="MobiDB-lite"/>
    </source>
</evidence>
<dbReference type="SUPFAM" id="SSF50494">
    <property type="entry name" value="Trypsin-like serine proteases"/>
    <property type="match status" value="1"/>
</dbReference>
<gene>
    <name evidence="4" type="ORF">ACFFU4_11380</name>
</gene>
<feature type="compositionally biased region" description="Basic and acidic residues" evidence="1">
    <location>
        <begin position="142"/>
        <end position="155"/>
    </location>
</feature>
<dbReference type="Gene3D" id="1.10.101.10">
    <property type="entry name" value="PGBD-like superfamily/PGBD"/>
    <property type="match status" value="1"/>
</dbReference>
<feature type="domain" description="Peptidoglycan binding-like" evidence="3">
    <location>
        <begin position="160"/>
        <end position="214"/>
    </location>
</feature>
<keyword evidence="4" id="KW-0645">Protease</keyword>
<protein>
    <submittedName>
        <fullName evidence="4">Serine protease</fullName>
    </submittedName>
</protein>
<keyword evidence="4" id="KW-0378">Hydrolase</keyword>
<dbReference type="InterPro" id="IPR009003">
    <property type="entry name" value="Peptidase_S1_PA"/>
</dbReference>
<keyword evidence="5" id="KW-1185">Reference proteome</keyword>
<dbReference type="Proteomes" id="UP001589670">
    <property type="component" value="Unassembled WGS sequence"/>
</dbReference>
<dbReference type="Pfam" id="PF13365">
    <property type="entry name" value="Trypsin_2"/>
    <property type="match status" value="1"/>
</dbReference>
<evidence type="ECO:0000313" key="4">
    <source>
        <dbReference type="EMBL" id="MFB9150349.1"/>
    </source>
</evidence>
<reference evidence="4 5" key="1">
    <citation type="submission" date="2024-09" db="EMBL/GenBank/DDBJ databases">
        <authorList>
            <person name="Sun Q."/>
            <person name="Mori K."/>
        </authorList>
    </citation>
    <scope>NUCLEOTIDE SEQUENCE [LARGE SCALE GENOMIC DNA]</scope>
    <source>
        <strain evidence="4 5">CECT 9424</strain>
    </source>
</reference>
<feature type="region of interest" description="Disordered" evidence="1">
    <location>
        <begin position="108"/>
        <end position="155"/>
    </location>
</feature>
<dbReference type="InterPro" id="IPR036365">
    <property type="entry name" value="PGBD-like_sf"/>
</dbReference>
<dbReference type="SUPFAM" id="SSF47090">
    <property type="entry name" value="PGBD-like"/>
    <property type="match status" value="1"/>
</dbReference>
<dbReference type="Pfam" id="PF01471">
    <property type="entry name" value="PG_binding_1"/>
    <property type="match status" value="1"/>
</dbReference>
<feature type="compositionally biased region" description="Low complexity" evidence="1">
    <location>
        <begin position="110"/>
        <end position="137"/>
    </location>
</feature>
<dbReference type="InterPro" id="IPR036366">
    <property type="entry name" value="PGBDSf"/>
</dbReference>
<comment type="caution">
    <text evidence="4">The sequence shown here is derived from an EMBL/GenBank/DDBJ whole genome shotgun (WGS) entry which is preliminary data.</text>
</comment>